<keyword evidence="5" id="KW-0862">Zinc</keyword>
<dbReference type="SUPFAM" id="SSF57667">
    <property type="entry name" value="beta-beta-alpha zinc fingers"/>
    <property type="match status" value="2"/>
</dbReference>
<proteinExistence type="predicted"/>
<dbReference type="Pfam" id="PF13912">
    <property type="entry name" value="zf-C2H2_6"/>
    <property type="match status" value="2"/>
</dbReference>
<evidence type="ECO:0000256" key="7">
    <source>
        <dbReference type="ARBA" id="ARBA00023163"/>
    </source>
</evidence>
<feature type="region of interest" description="Disordered" evidence="10">
    <location>
        <begin position="52"/>
        <end position="73"/>
    </location>
</feature>
<dbReference type="Gene3D" id="3.30.160.60">
    <property type="entry name" value="Classic Zinc Finger"/>
    <property type="match status" value="1"/>
</dbReference>
<dbReference type="InterPro" id="IPR013087">
    <property type="entry name" value="Znf_C2H2_type"/>
</dbReference>
<dbReference type="OrthoDB" id="767246at2759"/>
<keyword evidence="6" id="KW-0805">Transcription regulation</keyword>
<evidence type="ECO:0000256" key="5">
    <source>
        <dbReference type="ARBA" id="ARBA00022833"/>
    </source>
</evidence>
<dbReference type="GO" id="GO:0008270">
    <property type="term" value="F:zinc ion binding"/>
    <property type="evidence" value="ECO:0007669"/>
    <property type="project" value="UniProtKB-KW"/>
</dbReference>
<keyword evidence="4 9" id="KW-0863">Zinc-finger</keyword>
<keyword evidence="8" id="KW-0539">Nucleus</keyword>
<organism evidence="12 13">
    <name type="scientific">Musa troglodytarum</name>
    <name type="common">fe'i banana</name>
    <dbReference type="NCBI Taxonomy" id="320322"/>
    <lineage>
        <taxon>Eukaryota</taxon>
        <taxon>Viridiplantae</taxon>
        <taxon>Streptophyta</taxon>
        <taxon>Embryophyta</taxon>
        <taxon>Tracheophyta</taxon>
        <taxon>Spermatophyta</taxon>
        <taxon>Magnoliopsida</taxon>
        <taxon>Liliopsida</taxon>
        <taxon>Zingiberales</taxon>
        <taxon>Musaceae</taxon>
        <taxon>Musa</taxon>
    </lineage>
</organism>
<dbReference type="PANTHER" id="PTHR26374:SF171">
    <property type="entry name" value="OS11G0702400 PROTEIN"/>
    <property type="match status" value="1"/>
</dbReference>
<reference evidence="12" key="1">
    <citation type="submission" date="2022-05" db="EMBL/GenBank/DDBJ databases">
        <title>The Musa troglodytarum L. genome provides insights into the mechanism of non-climacteric behaviour and enrichment of carotenoids.</title>
        <authorList>
            <person name="Wang J."/>
        </authorList>
    </citation>
    <scope>NUCLEOTIDE SEQUENCE</scope>
    <source>
        <tissue evidence="12">Leaf</tissue>
    </source>
</reference>
<sequence>MKRSGDAEDAELLRLSLSLGVKPRRIHRRTKTADGEFECKTCSRRFPTFQALGGHRTSHKRPRVDRSTSKPSMHRCSICGAGFPLGQALGGHMRRHKAVDGEPMRSDGERLDLAAMAPLQFNLFDVAGRSSSHSHLLQLFV</sequence>
<feature type="domain" description="C2H2-type" evidence="11">
    <location>
        <begin position="37"/>
        <end position="64"/>
    </location>
</feature>
<evidence type="ECO:0000256" key="9">
    <source>
        <dbReference type="PROSITE-ProRule" id="PRU00042"/>
    </source>
</evidence>
<gene>
    <name evidence="12" type="ORF">MUK42_24035</name>
</gene>
<dbReference type="GO" id="GO:0005634">
    <property type="term" value="C:nucleus"/>
    <property type="evidence" value="ECO:0007669"/>
    <property type="project" value="UniProtKB-SubCell"/>
</dbReference>
<evidence type="ECO:0000313" key="12">
    <source>
        <dbReference type="EMBL" id="URD82209.1"/>
    </source>
</evidence>
<keyword evidence="2" id="KW-0479">Metal-binding</keyword>
<evidence type="ECO:0000259" key="11">
    <source>
        <dbReference type="PROSITE" id="PS50157"/>
    </source>
</evidence>
<dbReference type="EMBL" id="CP097503">
    <property type="protein sequence ID" value="URD82209.1"/>
    <property type="molecule type" value="Genomic_DNA"/>
</dbReference>
<dbReference type="PROSITE" id="PS50157">
    <property type="entry name" value="ZINC_FINGER_C2H2_2"/>
    <property type="match status" value="2"/>
</dbReference>
<dbReference type="PANTHER" id="PTHR26374">
    <property type="entry name" value="ZINC FINGER PROTEIN ZAT5"/>
    <property type="match status" value="1"/>
</dbReference>
<evidence type="ECO:0000256" key="4">
    <source>
        <dbReference type="ARBA" id="ARBA00022771"/>
    </source>
</evidence>
<evidence type="ECO:0000256" key="8">
    <source>
        <dbReference type="ARBA" id="ARBA00023242"/>
    </source>
</evidence>
<evidence type="ECO:0000256" key="10">
    <source>
        <dbReference type="SAM" id="MobiDB-lite"/>
    </source>
</evidence>
<protein>
    <recommendedName>
        <fullName evidence="11">C2H2-type domain-containing protein</fullName>
    </recommendedName>
</protein>
<name>A0A9E7ER25_9LILI</name>
<dbReference type="AlphaFoldDB" id="A0A9E7ER25"/>
<keyword evidence="13" id="KW-1185">Reference proteome</keyword>
<keyword evidence="3" id="KW-0677">Repeat</keyword>
<evidence type="ECO:0000256" key="6">
    <source>
        <dbReference type="ARBA" id="ARBA00023015"/>
    </source>
</evidence>
<accession>A0A9E7ER25</accession>
<dbReference type="Proteomes" id="UP001055439">
    <property type="component" value="Chromosome 10"/>
</dbReference>
<evidence type="ECO:0000313" key="13">
    <source>
        <dbReference type="Proteomes" id="UP001055439"/>
    </source>
</evidence>
<feature type="domain" description="C2H2-type" evidence="11">
    <location>
        <begin position="74"/>
        <end position="96"/>
    </location>
</feature>
<evidence type="ECO:0000256" key="2">
    <source>
        <dbReference type="ARBA" id="ARBA00022723"/>
    </source>
</evidence>
<keyword evidence="7" id="KW-0804">Transcription</keyword>
<evidence type="ECO:0000256" key="1">
    <source>
        <dbReference type="ARBA" id="ARBA00004123"/>
    </source>
</evidence>
<dbReference type="SMART" id="SM00355">
    <property type="entry name" value="ZnF_C2H2"/>
    <property type="match status" value="2"/>
</dbReference>
<comment type="subcellular location">
    <subcellularLocation>
        <location evidence="1">Nucleus</location>
    </subcellularLocation>
</comment>
<dbReference type="PROSITE" id="PS00028">
    <property type="entry name" value="ZINC_FINGER_C2H2_1"/>
    <property type="match status" value="2"/>
</dbReference>
<evidence type="ECO:0000256" key="3">
    <source>
        <dbReference type="ARBA" id="ARBA00022737"/>
    </source>
</evidence>
<dbReference type="InterPro" id="IPR036236">
    <property type="entry name" value="Znf_C2H2_sf"/>
</dbReference>